<accession>A0A7S8MVW7</accession>
<evidence type="ECO:0000313" key="4">
    <source>
        <dbReference type="Proteomes" id="UP000594480"/>
    </source>
</evidence>
<feature type="transmembrane region" description="Helical" evidence="1">
    <location>
        <begin position="57"/>
        <end position="76"/>
    </location>
</feature>
<feature type="domain" description="YrhK" evidence="2">
    <location>
        <begin position="26"/>
        <end position="82"/>
    </location>
</feature>
<dbReference type="Proteomes" id="UP000594480">
    <property type="component" value="Chromosome"/>
</dbReference>
<keyword evidence="1" id="KW-0812">Transmembrane</keyword>
<protein>
    <submittedName>
        <fullName evidence="3">YrhK family protein</fullName>
    </submittedName>
</protein>
<gene>
    <name evidence="3" type="ORF">IT882_13860</name>
</gene>
<keyword evidence="4" id="KW-1185">Reference proteome</keyword>
<dbReference type="KEGG" id="msf:IT882_13860"/>
<dbReference type="EMBL" id="CP064760">
    <property type="protein sequence ID" value="QPE04250.1"/>
    <property type="molecule type" value="Genomic_DNA"/>
</dbReference>
<keyword evidence="1" id="KW-1133">Transmembrane helix</keyword>
<name>A0A7S8MVW7_9MICO</name>
<sequence>MSADSTNQQSSDLDLRIGHDELVIRNRYETLSITNDFLIGVMFVVGSVLFLWPSTTTVGTCFFIVGSAQLLIRPSIRLARRIHLQRFDSADRTDHGGDY</sequence>
<keyword evidence="1" id="KW-0472">Membrane</keyword>
<dbReference type="InterPro" id="IPR025424">
    <property type="entry name" value="YrhK_domain"/>
</dbReference>
<dbReference type="Pfam" id="PF14145">
    <property type="entry name" value="YrhK"/>
    <property type="match status" value="1"/>
</dbReference>
<evidence type="ECO:0000256" key="1">
    <source>
        <dbReference type="SAM" id="Phobius"/>
    </source>
</evidence>
<dbReference type="AlphaFoldDB" id="A0A7S8MVW7"/>
<evidence type="ECO:0000313" key="3">
    <source>
        <dbReference type="EMBL" id="QPE04250.1"/>
    </source>
</evidence>
<reference evidence="3 4" key="1">
    <citation type="submission" date="2020-11" db="EMBL/GenBank/DDBJ databases">
        <title>Amino acid is mineralized and recycled by bacteria in oceanic microbiome.</title>
        <authorList>
            <person name="Zheng L.Y."/>
        </authorList>
    </citation>
    <scope>NUCLEOTIDE SEQUENCE [LARGE SCALE GENOMIC DNA]</scope>
    <source>
        <strain evidence="3 4">A32-1</strain>
    </source>
</reference>
<organism evidence="3 4">
    <name type="scientific">Microbacterium schleiferi</name>
    <dbReference type="NCBI Taxonomy" id="69362"/>
    <lineage>
        <taxon>Bacteria</taxon>
        <taxon>Bacillati</taxon>
        <taxon>Actinomycetota</taxon>
        <taxon>Actinomycetes</taxon>
        <taxon>Micrococcales</taxon>
        <taxon>Microbacteriaceae</taxon>
        <taxon>Microbacterium</taxon>
    </lineage>
</organism>
<dbReference type="RefSeq" id="WP_195692328.1">
    <property type="nucleotide sequence ID" value="NZ_CP064760.1"/>
</dbReference>
<evidence type="ECO:0000259" key="2">
    <source>
        <dbReference type="Pfam" id="PF14145"/>
    </source>
</evidence>
<proteinExistence type="predicted"/>